<dbReference type="InterPro" id="IPR035965">
    <property type="entry name" value="PAS-like_dom_sf"/>
</dbReference>
<dbReference type="InterPro" id="IPR021766">
    <property type="entry name" value="PhoR_N"/>
</dbReference>
<dbReference type="GO" id="GO:0004721">
    <property type="term" value="F:phosphoprotein phosphatase activity"/>
    <property type="evidence" value="ECO:0007669"/>
    <property type="project" value="InterPro"/>
</dbReference>
<dbReference type="SUPFAM" id="SSF47384">
    <property type="entry name" value="Homodimeric domain of signal transducing histidine kinase"/>
    <property type="match status" value="1"/>
</dbReference>
<dbReference type="KEGG" id="boz:DBV39_13095"/>
<dbReference type="GO" id="GO:0006355">
    <property type="term" value="P:regulation of DNA-templated transcription"/>
    <property type="evidence" value="ECO:0007669"/>
    <property type="project" value="InterPro"/>
</dbReference>
<dbReference type="SUPFAM" id="SSF55874">
    <property type="entry name" value="ATPase domain of HSP90 chaperone/DNA topoisomerase II/histidine kinase"/>
    <property type="match status" value="1"/>
</dbReference>
<dbReference type="GO" id="GO:0016036">
    <property type="term" value="P:cellular response to phosphate starvation"/>
    <property type="evidence" value="ECO:0007669"/>
    <property type="project" value="TreeGrafter"/>
</dbReference>
<dbReference type="Gene3D" id="3.30.450.20">
    <property type="entry name" value="PAS domain"/>
    <property type="match status" value="1"/>
</dbReference>
<dbReference type="Pfam" id="PF00512">
    <property type="entry name" value="HisKA"/>
    <property type="match status" value="1"/>
</dbReference>
<dbReference type="EMBL" id="CP028901">
    <property type="protein sequence ID" value="AWB34492.1"/>
    <property type="molecule type" value="Genomic_DNA"/>
</dbReference>
<evidence type="ECO:0000256" key="6">
    <source>
        <dbReference type="ARBA" id="ARBA00022475"/>
    </source>
</evidence>
<keyword evidence="10 18" id="KW-0812">Transmembrane</keyword>
<evidence type="ECO:0000256" key="15">
    <source>
        <dbReference type="ARBA" id="ARBA00023012"/>
    </source>
</evidence>
<dbReference type="GO" id="GO:0006817">
    <property type="term" value="P:phosphate ion transport"/>
    <property type="evidence" value="ECO:0007669"/>
    <property type="project" value="UniProtKB-KW"/>
</dbReference>
<evidence type="ECO:0000256" key="1">
    <source>
        <dbReference type="ARBA" id="ARBA00000085"/>
    </source>
</evidence>
<keyword evidence="21" id="KW-1185">Reference proteome</keyword>
<keyword evidence="6" id="KW-1003">Cell membrane</keyword>
<evidence type="ECO:0000256" key="3">
    <source>
        <dbReference type="ARBA" id="ARBA00012438"/>
    </source>
</evidence>
<evidence type="ECO:0000256" key="2">
    <source>
        <dbReference type="ARBA" id="ARBA00004429"/>
    </source>
</evidence>
<dbReference type="InterPro" id="IPR000014">
    <property type="entry name" value="PAS"/>
</dbReference>
<dbReference type="InterPro" id="IPR003594">
    <property type="entry name" value="HATPase_dom"/>
</dbReference>
<dbReference type="FunFam" id="1.10.287.130:FF:000008">
    <property type="entry name" value="Two-component sensor histidine kinase"/>
    <property type="match status" value="1"/>
</dbReference>
<dbReference type="OrthoDB" id="9813151at2"/>
<reference evidence="20 21" key="1">
    <citation type="submission" date="2018-04" db="EMBL/GenBank/DDBJ databases">
        <title>Bordetella sp. HZ20 isolated from seawater.</title>
        <authorList>
            <person name="Sun C."/>
        </authorList>
    </citation>
    <scope>NUCLEOTIDE SEQUENCE [LARGE SCALE GENOMIC DNA]</scope>
    <source>
        <strain evidence="20 21">HZ20</strain>
    </source>
</reference>
<dbReference type="InterPro" id="IPR036890">
    <property type="entry name" value="HATPase_C_sf"/>
</dbReference>
<dbReference type="CDD" id="cd00130">
    <property type="entry name" value="PAS"/>
    <property type="match status" value="1"/>
</dbReference>
<dbReference type="GO" id="GO:0005524">
    <property type="term" value="F:ATP binding"/>
    <property type="evidence" value="ECO:0007669"/>
    <property type="project" value="UniProtKB-KW"/>
</dbReference>
<evidence type="ECO:0000256" key="7">
    <source>
        <dbReference type="ARBA" id="ARBA00022553"/>
    </source>
</evidence>
<keyword evidence="14 18" id="KW-1133">Transmembrane helix</keyword>
<dbReference type="RefSeq" id="WP_108621908.1">
    <property type="nucleotide sequence ID" value="NZ_CP028901.1"/>
</dbReference>
<dbReference type="Pfam" id="PF11808">
    <property type="entry name" value="PhoR"/>
    <property type="match status" value="1"/>
</dbReference>
<gene>
    <name evidence="20" type="primary">phoR</name>
    <name evidence="20" type="ORF">DBV39_13095</name>
</gene>
<evidence type="ECO:0000256" key="17">
    <source>
        <dbReference type="ARBA" id="ARBA00025207"/>
    </source>
</evidence>
<feature type="domain" description="Histidine kinase" evidence="19">
    <location>
        <begin position="211"/>
        <end position="429"/>
    </location>
</feature>
<dbReference type="InterPro" id="IPR003661">
    <property type="entry name" value="HisK_dim/P_dom"/>
</dbReference>
<dbReference type="SMART" id="SM00388">
    <property type="entry name" value="HisKA"/>
    <property type="match status" value="1"/>
</dbReference>
<keyword evidence="12 20" id="KW-0418">Kinase</keyword>
<dbReference type="AlphaFoldDB" id="A0A2R4XL13"/>
<keyword evidence="7" id="KW-0597">Phosphoprotein</keyword>
<evidence type="ECO:0000256" key="8">
    <source>
        <dbReference type="ARBA" id="ARBA00022592"/>
    </source>
</evidence>
<keyword evidence="11" id="KW-0547">Nucleotide-binding</keyword>
<comment type="catalytic activity">
    <reaction evidence="1">
        <text>ATP + protein L-histidine = ADP + protein N-phospho-L-histidine.</text>
        <dbReference type="EC" id="2.7.13.3"/>
    </reaction>
</comment>
<dbReference type="InterPro" id="IPR036097">
    <property type="entry name" value="HisK_dim/P_sf"/>
</dbReference>
<dbReference type="Gene3D" id="3.30.565.10">
    <property type="entry name" value="Histidine kinase-like ATPase, C-terminal domain"/>
    <property type="match status" value="1"/>
</dbReference>
<comment type="subcellular location">
    <subcellularLocation>
        <location evidence="2">Cell inner membrane</location>
        <topology evidence="2">Multi-pass membrane protein</topology>
    </subcellularLocation>
</comment>
<dbReference type="InterPro" id="IPR005467">
    <property type="entry name" value="His_kinase_dom"/>
</dbReference>
<evidence type="ECO:0000256" key="9">
    <source>
        <dbReference type="ARBA" id="ARBA00022679"/>
    </source>
</evidence>
<dbReference type="CDD" id="cd00082">
    <property type="entry name" value="HisKA"/>
    <property type="match status" value="1"/>
</dbReference>
<dbReference type="SUPFAM" id="SSF55785">
    <property type="entry name" value="PYP-like sensor domain (PAS domain)"/>
    <property type="match status" value="1"/>
</dbReference>
<dbReference type="InterPro" id="IPR013767">
    <property type="entry name" value="PAS_fold"/>
</dbReference>
<evidence type="ECO:0000256" key="14">
    <source>
        <dbReference type="ARBA" id="ARBA00022989"/>
    </source>
</evidence>
<keyword evidence="15" id="KW-0902">Two-component regulatory system</keyword>
<dbReference type="SMART" id="SM00387">
    <property type="entry name" value="HATPase_c"/>
    <property type="match status" value="1"/>
</dbReference>
<name>A0A2R4XL13_9BURK</name>
<dbReference type="InterPro" id="IPR004358">
    <property type="entry name" value="Sig_transdc_His_kin-like_C"/>
</dbReference>
<dbReference type="PANTHER" id="PTHR45453">
    <property type="entry name" value="PHOSPHATE REGULON SENSOR PROTEIN PHOR"/>
    <property type="match status" value="1"/>
</dbReference>
<evidence type="ECO:0000256" key="5">
    <source>
        <dbReference type="ARBA" id="ARBA00022448"/>
    </source>
</evidence>
<dbReference type="GO" id="GO:0000155">
    <property type="term" value="F:phosphorelay sensor kinase activity"/>
    <property type="evidence" value="ECO:0007669"/>
    <property type="project" value="InterPro"/>
</dbReference>
<dbReference type="Pfam" id="PF00989">
    <property type="entry name" value="PAS"/>
    <property type="match status" value="1"/>
</dbReference>
<dbReference type="InterPro" id="IPR014310">
    <property type="entry name" value="Sig_transdc_His_kinase_PhoR"/>
</dbReference>
<proteinExistence type="predicted"/>
<dbReference type="PRINTS" id="PR00344">
    <property type="entry name" value="BCTRLSENSOR"/>
</dbReference>
<dbReference type="GO" id="GO:0005886">
    <property type="term" value="C:plasma membrane"/>
    <property type="evidence" value="ECO:0007669"/>
    <property type="project" value="UniProtKB-SubCell"/>
</dbReference>
<evidence type="ECO:0000256" key="12">
    <source>
        <dbReference type="ARBA" id="ARBA00022777"/>
    </source>
</evidence>
<dbReference type="Pfam" id="PF02518">
    <property type="entry name" value="HATPase_c"/>
    <property type="match status" value="1"/>
</dbReference>
<dbReference type="InterPro" id="IPR050351">
    <property type="entry name" value="BphY/WalK/GraS-like"/>
</dbReference>
<dbReference type="Proteomes" id="UP000244571">
    <property type="component" value="Chromosome"/>
</dbReference>
<keyword evidence="9" id="KW-0808">Transferase</keyword>
<evidence type="ECO:0000259" key="19">
    <source>
        <dbReference type="PROSITE" id="PS50109"/>
    </source>
</evidence>
<keyword evidence="13" id="KW-0067">ATP-binding</keyword>
<keyword evidence="8" id="KW-0592">Phosphate transport</keyword>
<evidence type="ECO:0000256" key="4">
    <source>
        <dbReference type="ARBA" id="ARBA00019665"/>
    </source>
</evidence>
<evidence type="ECO:0000256" key="16">
    <source>
        <dbReference type="ARBA" id="ARBA00023136"/>
    </source>
</evidence>
<protein>
    <recommendedName>
        <fullName evidence="4">Phosphate regulon sensor protein PhoR</fullName>
        <ecNumber evidence="3">2.7.13.3</ecNumber>
    </recommendedName>
</protein>
<keyword evidence="5" id="KW-0813">Transport</keyword>
<dbReference type="FunFam" id="3.30.565.10:FF:000006">
    <property type="entry name" value="Sensor histidine kinase WalK"/>
    <property type="match status" value="1"/>
</dbReference>
<evidence type="ECO:0000256" key="10">
    <source>
        <dbReference type="ARBA" id="ARBA00022692"/>
    </source>
</evidence>
<dbReference type="PANTHER" id="PTHR45453:SF1">
    <property type="entry name" value="PHOSPHATE REGULON SENSOR PROTEIN PHOR"/>
    <property type="match status" value="1"/>
</dbReference>
<sequence length="435" mass="48574">MQWHRTLYIYLACLASAAAVQFFWGSALGWIALSVGAGVMMTLRRHQAHRVALWAKAPSESSPPTDVGPWEPVVKALHKHTREQETILNESIENTTAVMAAAQALPVGVIALDQDLSINWFNRAARDQLNLNENTDLGQSILHLIRHPEFLRYSKQPTWPESVVIKQPNGSSERLLMLQLVTYLRHQRLLITRDLTQIDRLETTRRDFVANVSHELRTPLTVLAGFLETIIEAPDDAIPEPLRKQYLQLMQTQATRMQTLVADLLTLSDLENSPQADQALVDVPHLLNTAIEQGIALSDGRHEIKFDIDPDLKLLGAASELASAFSNLITNAIRYTPDGGKIKIRWCRTPDGKARYSVKDTGIGISTEHLPRLSERFYRVDRSRSRDVGGTGLGLAITKHIAMRHDATLDIESRLGKGSTFSLSFDARRIAPAVN</sequence>
<dbReference type="NCBIfam" id="TIGR02966">
    <property type="entry name" value="phoR_proteo"/>
    <property type="match status" value="1"/>
</dbReference>
<keyword evidence="16 18" id="KW-0472">Membrane</keyword>
<evidence type="ECO:0000313" key="21">
    <source>
        <dbReference type="Proteomes" id="UP000244571"/>
    </source>
</evidence>
<evidence type="ECO:0000256" key="13">
    <source>
        <dbReference type="ARBA" id="ARBA00022840"/>
    </source>
</evidence>
<feature type="transmembrane region" description="Helical" evidence="18">
    <location>
        <begin position="7"/>
        <end position="33"/>
    </location>
</feature>
<evidence type="ECO:0000313" key="20">
    <source>
        <dbReference type="EMBL" id="AWB34492.1"/>
    </source>
</evidence>
<dbReference type="Gene3D" id="1.10.287.130">
    <property type="match status" value="1"/>
</dbReference>
<dbReference type="EC" id="2.7.13.3" evidence="3"/>
<evidence type="ECO:0000256" key="18">
    <source>
        <dbReference type="SAM" id="Phobius"/>
    </source>
</evidence>
<organism evidence="20 21">
    <name type="scientific">Orrella marina</name>
    <dbReference type="NCBI Taxonomy" id="2163011"/>
    <lineage>
        <taxon>Bacteria</taxon>
        <taxon>Pseudomonadati</taxon>
        <taxon>Pseudomonadota</taxon>
        <taxon>Betaproteobacteria</taxon>
        <taxon>Burkholderiales</taxon>
        <taxon>Alcaligenaceae</taxon>
        <taxon>Orrella</taxon>
    </lineage>
</organism>
<evidence type="ECO:0000256" key="11">
    <source>
        <dbReference type="ARBA" id="ARBA00022741"/>
    </source>
</evidence>
<comment type="function">
    <text evidence="17">Member of the two-component regulatory system PhoR/PhoB involved in the phosphate regulon genes expression. PhoR may function as a membrane-associated protein kinase that phosphorylates PhoB in response to environmental signals.</text>
</comment>
<dbReference type="PROSITE" id="PS50109">
    <property type="entry name" value="HIS_KIN"/>
    <property type="match status" value="1"/>
</dbReference>
<accession>A0A2R4XL13</accession>